<feature type="domain" description="HTH tetR-type" evidence="5">
    <location>
        <begin position="9"/>
        <end position="69"/>
    </location>
</feature>
<dbReference type="InterPro" id="IPR036271">
    <property type="entry name" value="Tet_transcr_reg_TetR-rel_C_sf"/>
</dbReference>
<keyword evidence="2 4" id="KW-0238">DNA-binding</keyword>
<dbReference type="Pfam" id="PF00440">
    <property type="entry name" value="TetR_N"/>
    <property type="match status" value="1"/>
</dbReference>
<keyword evidence="1" id="KW-0805">Transcription regulation</keyword>
<evidence type="ECO:0000259" key="5">
    <source>
        <dbReference type="PROSITE" id="PS50977"/>
    </source>
</evidence>
<dbReference type="GO" id="GO:0003677">
    <property type="term" value="F:DNA binding"/>
    <property type="evidence" value="ECO:0007669"/>
    <property type="project" value="UniProtKB-UniRule"/>
</dbReference>
<feature type="DNA-binding region" description="H-T-H motif" evidence="4">
    <location>
        <begin position="32"/>
        <end position="51"/>
    </location>
</feature>
<evidence type="ECO:0000256" key="2">
    <source>
        <dbReference type="ARBA" id="ARBA00023125"/>
    </source>
</evidence>
<keyword evidence="3" id="KW-0804">Transcription</keyword>
<protein>
    <submittedName>
        <fullName evidence="6">TetR/AcrR family transcriptional regulator</fullName>
    </submittedName>
</protein>
<dbReference type="Gene3D" id="1.10.10.60">
    <property type="entry name" value="Homeodomain-like"/>
    <property type="match status" value="1"/>
</dbReference>
<evidence type="ECO:0000256" key="4">
    <source>
        <dbReference type="PROSITE-ProRule" id="PRU00335"/>
    </source>
</evidence>
<evidence type="ECO:0000256" key="3">
    <source>
        <dbReference type="ARBA" id="ARBA00023163"/>
    </source>
</evidence>
<dbReference type="PANTHER" id="PTHR47506">
    <property type="entry name" value="TRANSCRIPTIONAL REGULATORY PROTEIN"/>
    <property type="match status" value="1"/>
</dbReference>
<dbReference type="PROSITE" id="PS50977">
    <property type="entry name" value="HTH_TETR_2"/>
    <property type="match status" value="1"/>
</dbReference>
<dbReference type="SUPFAM" id="SSF48498">
    <property type="entry name" value="Tetracyclin repressor-like, C-terminal domain"/>
    <property type="match status" value="1"/>
</dbReference>
<evidence type="ECO:0000256" key="1">
    <source>
        <dbReference type="ARBA" id="ARBA00023015"/>
    </source>
</evidence>
<gene>
    <name evidence="6" type="ORF">H3H45_17620</name>
</gene>
<proteinExistence type="predicted"/>
<dbReference type="PRINTS" id="PR00455">
    <property type="entry name" value="HTHTETR"/>
</dbReference>
<dbReference type="Gene3D" id="1.10.357.10">
    <property type="entry name" value="Tetracycline Repressor, domain 2"/>
    <property type="match status" value="1"/>
</dbReference>
<sequence length="190" mass="20872">MRYSQEHKAQTHQRIIEEAARLFRRDGVGATGLQPLMKTLGLTHGGFYAHFKSKDELVETALLHAVEQLRSKSQEAMASDQPLSTFIARYLSSAHRADPGAGCPLPTICAELGQRGQPSTTTDQLIQDRLAMLESKLDGEDAAEQSVLMFSAMVGALLLSRSVSDPHLSDRLLKTTRELLIEQTVVQSEA</sequence>
<comment type="caution">
    <text evidence="6">The sequence shown here is derived from an EMBL/GenBank/DDBJ whole genome shotgun (WGS) entry which is preliminary data.</text>
</comment>
<dbReference type="InterPro" id="IPR009057">
    <property type="entry name" value="Homeodomain-like_sf"/>
</dbReference>
<dbReference type="SUPFAM" id="SSF46689">
    <property type="entry name" value="Homeodomain-like"/>
    <property type="match status" value="1"/>
</dbReference>
<reference evidence="6 7" key="1">
    <citation type="submission" date="2020-08" db="EMBL/GenBank/DDBJ databases">
        <authorList>
            <person name="Kim C.M."/>
        </authorList>
    </citation>
    <scope>NUCLEOTIDE SEQUENCE [LARGE SCALE GENOMIC DNA]</scope>
    <source>
        <strain evidence="6 7">SR9</strain>
    </source>
</reference>
<dbReference type="AlphaFoldDB" id="A0A7W4H516"/>
<dbReference type="RefSeq" id="WP_182834988.1">
    <property type="nucleotide sequence ID" value="NZ_JACJFN010000004.1"/>
</dbReference>
<dbReference type="Proteomes" id="UP000581189">
    <property type="component" value="Unassembled WGS sequence"/>
</dbReference>
<accession>A0A7W4H516</accession>
<keyword evidence="7" id="KW-1185">Reference proteome</keyword>
<organism evidence="6 7">
    <name type="scientific">Aquipseudomonas guryensis</name>
    <dbReference type="NCBI Taxonomy" id="2759165"/>
    <lineage>
        <taxon>Bacteria</taxon>
        <taxon>Pseudomonadati</taxon>
        <taxon>Pseudomonadota</taxon>
        <taxon>Gammaproteobacteria</taxon>
        <taxon>Pseudomonadales</taxon>
        <taxon>Pseudomonadaceae</taxon>
        <taxon>Aquipseudomonas</taxon>
    </lineage>
</organism>
<name>A0A7W4H516_9GAMM</name>
<evidence type="ECO:0000313" key="7">
    <source>
        <dbReference type="Proteomes" id="UP000581189"/>
    </source>
</evidence>
<dbReference type="InterPro" id="IPR001647">
    <property type="entry name" value="HTH_TetR"/>
</dbReference>
<dbReference type="EMBL" id="JACJFN010000004">
    <property type="protein sequence ID" value="MBB1521064.1"/>
    <property type="molecule type" value="Genomic_DNA"/>
</dbReference>
<evidence type="ECO:0000313" key="6">
    <source>
        <dbReference type="EMBL" id="MBB1521064.1"/>
    </source>
</evidence>
<dbReference type="PANTHER" id="PTHR47506:SF7">
    <property type="entry name" value="TRANSCRIPTIONAL REGULATORY PROTEIN"/>
    <property type="match status" value="1"/>
</dbReference>